<dbReference type="InterPro" id="IPR003607">
    <property type="entry name" value="HD/PDEase_dom"/>
</dbReference>
<evidence type="ECO:0000313" key="3">
    <source>
        <dbReference type="Proteomes" id="UP001500393"/>
    </source>
</evidence>
<dbReference type="PANTHER" id="PTHR35569">
    <property type="entry name" value="CYANAMIDE HYDRATASE DDI2-RELATED"/>
    <property type="match status" value="1"/>
</dbReference>
<sequence>MQLDAIPVPDTAPARLSREVAERYYSRAMLNHCLRSYYFAAGAGLHGGLAFDEELLYVAAMLHDLGLAEPFDAHRMPFEAASGHVAWVFGAGAGWPVQRRERLSEVIRRHMGDAVDPGHDVESHLLEAATSLDIGGTNANLWPHTILADVIHAYPRLELADEFAGSFDAQAARKPDSAAARATRGGIRQRLANNALETIKS</sequence>
<name>A0ABP4N1F3_9ACTN</name>
<dbReference type="RefSeq" id="WP_344208637.1">
    <property type="nucleotide sequence ID" value="NZ_BAAAOS010000002.1"/>
</dbReference>
<evidence type="ECO:0000313" key="2">
    <source>
        <dbReference type="EMBL" id="GAA1551617.1"/>
    </source>
</evidence>
<dbReference type="CDD" id="cd00077">
    <property type="entry name" value="HDc"/>
    <property type="match status" value="1"/>
</dbReference>
<proteinExistence type="predicted"/>
<reference evidence="3" key="1">
    <citation type="journal article" date="2019" name="Int. J. Syst. Evol. Microbiol.">
        <title>The Global Catalogue of Microorganisms (GCM) 10K type strain sequencing project: providing services to taxonomists for standard genome sequencing and annotation.</title>
        <authorList>
            <consortium name="The Broad Institute Genomics Platform"/>
            <consortium name="The Broad Institute Genome Sequencing Center for Infectious Disease"/>
            <person name="Wu L."/>
            <person name="Ma J."/>
        </authorList>
    </citation>
    <scope>NUCLEOTIDE SEQUENCE [LARGE SCALE GENOMIC DNA]</scope>
    <source>
        <strain evidence="3">JCM 14969</strain>
    </source>
</reference>
<organism evidence="2 3">
    <name type="scientific">Kribbella sancticallisti</name>
    <dbReference type="NCBI Taxonomy" id="460087"/>
    <lineage>
        <taxon>Bacteria</taxon>
        <taxon>Bacillati</taxon>
        <taxon>Actinomycetota</taxon>
        <taxon>Actinomycetes</taxon>
        <taxon>Propionibacteriales</taxon>
        <taxon>Kribbellaceae</taxon>
        <taxon>Kribbella</taxon>
    </lineage>
</organism>
<dbReference type="EMBL" id="BAAAOS010000002">
    <property type="protein sequence ID" value="GAA1551617.1"/>
    <property type="molecule type" value="Genomic_DNA"/>
</dbReference>
<keyword evidence="3" id="KW-1185">Reference proteome</keyword>
<evidence type="ECO:0000259" key="1">
    <source>
        <dbReference type="SMART" id="SM00471"/>
    </source>
</evidence>
<dbReference type="Gene3D" id="1.10.3210.10">
    <property type="entry name" value="Hypothetical protein af1432"/>
    <property type="match status" value="1"/>
</dbReference>
<protein>
    <submittedName>
        <fullName evidence="2">HD domain-containing protein</fullName>
    </submittedName>
</protein>
<dbReference type="Proteomes" id="UP001500393">
    <property type="component" value="Unassembled WGS sequence"/>
</dbReference>
<dbReference type="InterPro" id="IPR006674">
    <property type="entry name" value="HD_domain"/>
</dbReference>
<comment type="caution">
    <text evidence="2">The sequence shown here is derived from an EMBL/GenBank/DDBJ whole genome shotgun (WGS) entry which is preliminary data.</text>
</comment>
<dbReference type="Pfam" id="PF01966">
    <property type="entry name" value="HD"/>
    <property type="match status" value="1"/>
</dbReference>
<dbReference type="SUPFAM" id="SSF109604">
    <property type="entry name" value="HD-domain/PDEase-like"/>
    <property type="match status" value="1"/>
</dbReference>
<dbReference type="PANTHER" id="PTHR35569:SF1">
    <property type="entry name" value="CYANAMIDE HYDRATASE DDI2-RELATED"/>
    <property type="match status" value="1"/>
</dbReference>
<accession>A0ABP4N1F3</accession>
<feature type="domain" description="HD/PDEase" evidence="1">
    <location>
        <begin position="25"/>
        <end position="144"/>
    </location>
</feature>
<gene>
    <name evidence="2" type="ORF">GCM10009789_01680</name>
</gene>
<dbReference type="SMART" id="SM00471">
    <property type="entry name" value="HDc"/>
    <property type="match status" value="1"/>
</dbReference>